<evidence type="ECO:0000313" key="3">
    <source>
        <dbReference type="Proteomes" id="UP000887458"/>
    </source>
</evidence>
<accession>A0ABQ8JMH6</accession>
<dbReference type="EMBL" id="NJHN03000031">
    <property type="protein sequence ID" value="KAH9423677.1"/>
    <property type="molecule type" value="Genomic_DNA"/>
</dbReference>
<reference evidence="2 3" key="1">
    <citation type="journal article" date="2018" name="J. Allergy Clin. Immunol.">
        <title>High-quality assembly of Dermatophagoides pteronyssinus genome and transcriptome reveals a wide range of novel allergens.</title>
        <authorList>
            <person name="Liu X.Y."/>
            <person name="Yang K.Y."/>
            <person name="Wang M.Q."/>
            <person name="Kwok J.S."/>
            <person name="Zeng X."/>
            <person name="Yang Z."/>
            <person name="Xiao X.J."/>
            <person name="Lau C.P."/>
            <person name="Li Y."/>
            <person name="Huang Z.M."/>
            <person name="Ba J.G."/>
            <person name="Yim A.K."/>
            <person name="Ouyang C.Y."/>
            <person name="Ngai S.M."/>
            <person name="Chan T.F."/>
            <person name="Leung E.L."/>
            <person name="Liu L."/>
            <person name="Liu Z.G."/>
            <person name="Tsui S.K."/>
        </authorList>
    </citation>
    <scope>NUCLEOTIDE SEQUENCE [LARGE SCALE GENOMIC DNA]</scope>
    <source>
        <strain evidence="2">Derp</strain>
    </source>
</reference>
<keyword evidence="3" id="KW-1185">Reference proteome</keyword>
<feature type="region of interest" description="Disordered" evidence="1">
    <location>
        <begin position="1"/>
        <end position="27"/>
    </location>
</feature>
<reference evidence="2 3" key="2">
    <citation type="journal article" date="2022" name="Mol. Biol. Evol.">
        <title>Comparative Genomics Reveals Insights into the Divergent Evolution of Astigmatic Mites and Household Pest Adaptations.</title>
        <authorList>
            <person name="Xiong Q."/>
            <person name="Wan A.T."/>
            <person name="Liu X."/>
            <person name="Fung C.S."/>
            <person name="Xiao X."/>
            <person name="Malainual N."/>
            <person name="Hou J."/>
            <person name="Wang L."/>
            <person name="Wang M."/>
            <person name="Yang K.Y."/>
            <person name="Cui Y."/>
            <person name="Leung E.L."/>
            <person name="Nong W."/>
            <person name="Shin S.K."/>
            <person name="Au S.W."/>
            <person name="Jeong K.Y."/>
            <person name="Chew F.T."/>
            <person name="Hui J.H."/>
            <person name="Leung T.F."/>
            <person name="Tungtrongchitr A."/>
            <person name="Zhong N."/>
            <person name="Liu Z."/>
            <person name="Tsui S.K."/>
        </authorList>
    </citation>
    <scope>NUCLEOTIDE SEQUENCE [LARGE SCALE GENOMIC DNA]</scope>
    <source>
        <strain evidence="2">Derp</strain>
    </source>
</reference>
<name>A0ABQ8JMH6_DERPT</name>
<proteinExistence type="predicted"/>
<organism evidence="2 3">
    <name type="scientific">Dermatophagoides pteronyssinus</name>
    <name type="common">European house dust mite</name>
    <dbReference type="NCBI Taxonomy" id="6956"/>
    <lineage>
        <taxon>Eukaryota</taxon>
        <taxon>Metazoa</taxon>
        <taxon>Ecdysozoa</taxon>
        <taxon>Arthropoda</taxon>
        <taxon>Chelicerata</taxon>
        <taxon>Arachnida</taxon>
        <taxon>Acari</taxon>
        <taxon>Acariformes</taxon>
        <taxon>Sarcoptiformes</taxon>
        <taxon>Astigmata</taxon>
        <taxon>Psoroptidia</taxon>
        <taxon>Analgoidea</taxon>
        <taxon>Pyroglyphidae</taxon>
        <taxon>Dermatophagoidinae</taxon>
        <taxon>Dermatophagoides</taxon>
    </lineage>
</organism>
<gene>
    <name evidence="2" type="ORF">DERP_005257</name>
</gene>
<evidence type="ECO:0000256" key="1">
    <source>
        <dbReference type="SAM" id="MobiDB-lite"/>
    </source>
</evidence>
<evidence type="ECO:0000313" key="2">
    <source>
        <dbReference type="EMBL" id="KAH9423677.1"/>
    </source>
</evidence>
<protein>
    <submittedName>
        <fullName evidence="2">Uncharacterized protein</fullName>
    </submittedName>
</protein>
<dbReference type="Proteomes" id="UP000887458">
    <property type="component" value="Unassembled WGS sequence"/>
</dbReference>
<sequence>MANNNNSDQQQQQQQQSILNPNNHSLFHPTPIHITAALNSTPTPILSSNDTYICCAYSPRCFIIQKIDV</sequence>
<comment type="caution">
    <text evidence="2">The sequence shown here is derived from an EMBL/GenBank/DDBJ whole genome shotgun (WGS) entry which is preliminary data.</text>
</comment>